<evidence type="ECO:0000313" key="2">
    <source>
        <dbReference type="Proteomes" id="UP000799324"/>
    </source>
</evidence>
<organism evidence="1 2">
    <name type="scientific">Lophiostoma macrostomum CBS 122681</name>
    <dbReference type="NCBI Taxonomy" id="1314788"/>
    <lineage>
        <taxon>Eukaryota</taxon>
        <taxon>Fungi</taxon>
        <taxon>Dikarya</taxon>
        <taxon>Ascomycota</taxon>
        <taxon>Pezizomycotina</taxon>
        <taxon>Dothideomycetes</taxon>
        <taxon>Pleosporomycetidae</taxon>
        <taxon>Pleosporales</taxon>
        <taxon>Lophiostomataceae</taxon>
        <taxon>Lophiostoma</taxon>
    </lineage>
</organism>
<dbReference type="Proteomes" id="UP000799324">
    <property type="component" value="Unassembled WGS sequence"/>
</dbReference>
<dbReference type="EMBL" id="MU004391">
    <property type="protein sequence ID" value="KAF2652943.1"/>
    <property type="molecule type" value="Genomic_DNA"/>
</dbReference>
<dbReference type="OrthoDB" id="3787841at2759"/>
<evidence type="ECO:0000313" key="1">
    <source>
        <dbReference type="EMBL" id="KAF2652943.1"/>
    </source>
</evidence>
<proteinExistence type="predicted"/>
<name>A0A6A6T223_9PLEO</name>
<sequence length="167" mass="19091">MATSSDATKIYTLTVYVPDKIPSPISIWWDRKSHPVDYSPSNYNPERDFKIGNGNPKYFLPSTTRTCDLDRDNIPDMKTKEVRIKGSQFPSEFRCSHVLKGAYKCASGCYVLEKGDESLRKCGTEEGNVENPACEGHRWVTYMKMNEDGWLCFGKKGERLICIEEEN</sequence>
<dbReference type="AlphaFoldDB" id="A0A6A6T223"/>
<protein>
    <submittedName>
        <fullName evidence="1">Uncharacterized protein</fullName>
    </submittedName>
</protein>
<gene>
    <name evidence="1" type="ORF">K491DRAFT_780721</name>
</gene>
<accession>A0A6A6T223</accession>
<reference evidence="1" key="1">
    <citation type="journal article" date="2020" name="Stud. Mycol.">
        <title>101 Dothideomycetes genomes: a test case for predicting lifestyles and emergence of pathogens.</title>
        <authorList>
            <person name="Haridas S."/>
            <person name="Albert R."/>
            <person name="Binder M."/>
            <person name="Bloem J."/>
            <person name="Labutti K."/>
            <person name="Salamov A."/>
            <person name="Andreopoulos B."/>
            <person name="Baker S."/>
            <person name="Barry K."/>
            <person name="Bills G."/>
            <person name="Bluhm B."/>
            <person name="Cannon C."/>
            <person name="Castanera R."/>
            <person name="Culley D."/>
            <person name="Daum C."/>
            <person name="Ezra D."/>
            <person name="Gonzalez J."/>
            <person name="Henrissat B."/>
            <person name="Kuo A."/>
            <person name="Liang C."/>
            <person name="Lipzen A."/>
            <person name="Lutzoni F."/>
            <person name="Magnuson J."/>
            <person name="Mondo S."/>
            <person name="Nolan M."/>
            <person name="Ohm R."/>
            <person name="Pangilinan J."/>
            <person name="Park H.-J."/>
            <person name="Ramirez L."/>
            <person name="Alfaro M."/>
            <person name="Sun H."/>
            <person name="Tritt A."/>
            <person name="Yoshinaga Y."/>
            <person name="Zwiers L.-H."/>
            <person name="Turgeon B."/>
            <person name="Goodwin S."/>
            <person name="Spatafora J."/>
            <person name="Crous P."/>
            <person name="Grigoriev I."/>
        </authorList>
    </citation>
    <scope>NUCLEOTIDE SEQUENCE</scope>
    <source>
        <strain evidence="1">CBS 122681</strain>
    </source>
</reference>
<keyword evidence="2" id="KW-1185">Reference proteome</keyword>